<proteinExistence type="predicted"/>
<dbReference type="Proteomes" id="UP000616151">
    <property type="component" value="Unassembled WGS sequence"/>
</dbReference>
<accession>A0ACC5QXY5</accession>
<evidence type="ECO:0000313" key="2">
    <source>
        <dbReference type="Proteomes" id="UP000616151"/>
    </source>
</evidence>
<reference evidence="1" key="1">
    <citation type="submission" date="2021-01" db="EMBL/GenBank/DDBJ databases">
        <authorList>
            <person name="Sun Q."/>
        </authorList>
    </citation>
    <scope>NUCLEOTIDE SEQUENCE</scope>
    <source>
        <strain evidence="1">YIM B02566</strain>
    </source>
</reference>
<evidence type="ECO:0000313" key="1">
    <source>
        <dbReference type="EMBL" id="MBK1865043.1"/>
    </source>
</evidence>
<comment type="caution">
    <text evidence="1">The sequence shown here is derived from an EMBL/GenBank/DDBJ whole genome shotgun (WGS) entry which is preliminary data.</text>
</comment>
<name>A0ACC5QXY5_9HYPH</name>
<keyword evidence="2" id="KW-1185">Reference proteome</keyword>
<sequence>MRRIVFCTTCRHSVEEREGPDGLTGGESLARQMESVLAESGRDDIAVARQSCLWSCLRHCNVFLQDTERYSYLAGGFRPERAEAEAILAWFDLHGQSATGEVPFKTWPQAMRGHFITRLPPAKP</sequence>
<organism evidence="1 2">
    <name type="scientific">Taklimakanibacter albus</name>
    <dbReference type="NCBI Taxonomy" id="2800327"/>
    <lineage>
        <taxon>Bacteria</taxon>
        <taxon>Pseudomonadati</taxon>
        <taxon>Pseudomonadota</taxon>
        <taxon>Alphaproteobacteria</taxon>
        <taxon>Hyphomicrobiales</taxon>
        <taxon>Aestuariivirgaceae</taxon>
        <taxon>Taklimakanibacter</taxon>
    </lineage>
</organism>
<protein>
    <submittedName>
        <fullName evidence="1">DUF1636 domain-containing protein</fullName>
    </submittedName>
</protein>
<gene>
    <name evidence="1" type="ORF">JHL16_01665</name>
</gene>
<dbReference type="EMBL" id="JAENHL010000004">
    <property type="protein sequence ID" value="MBK1865043.1"/>
    <property type="molecule type" value="Genomic_DNA"/>
</dbReference>